<name>A0A4C1SS03_EUMVA</name>
<keyword evidence="2" id="KW-1185">Reference proteome</keyword>
<dbReference type="Proteomes" id="UP000299102">
    <property type="component" value="Unassembled WGS sequence"/>
</dbReference>
<comment type="caution">
    <text evidence="1">The sequence shown here is derived from an EMBL/GenBank/DDBJ whole genome shotgun (WGS) entry which is preliminary data.</text>
</comment>
<evidence type="ECO:0000313" key="2">
    <source>
        <dbReference type="Proteomes" id="UP000299102"/>
    </source>
</evidence>
<organism evidence="1 2">
    <name type="scientific">Eumeta variegata</name>
    <name type="common">Bagworm moth</name>
    <name type="synonym">Eumeta japonica</name>
    <dbReference type="NCBI Taxonomy" id="151549"/>
    <lineage>
        <taxon>Eukaryota</taxon>
        <taxon>Metazoa</taxon>
        <taxon>Ecdysozoa</taxon>
        <taxon>Arthropoda</taxon>
        <taxon>Hexapoda</taxon>
        <taxon>Insecta</taxon>
        <taxon>Pterygota</taxon>
        <taxon>Neoptera</taxon>
        <taxon>Endopterygota</taxon>
        <taxon>Lepidoptera</taxon>
        <taxon>Glossata</taxon>
        <taxon>Ditrysia</taxon>
        <taxon>Tineoidea</taxon>
        <taxon>Psychidae</taxon>
        <taxon>Oiketicinae</taxon>
        <taxon>Eumeta</taxon>
    </lineage>
</organism>
<dbReference type="OrthoDB" id="1101576at2759"/>
<gene>
    <name evidence="1" type="primary">ZBED8</name>
    <name evidence="1" type="ORF">EVAR_3651_1</name>
</gene>
<dbReference type="AlphaFoldDB" id="A0A4C1SS03"/>
<reference evidence="1 2" key="1">
    <citation type="journal article" date="2019" name="Commun. Biol.">
        <title>The bagworm genome reveals a unique fibroin gene that provides high tensile strength.</title>
        <authorList>
            <person name="Kono N."/>
            <person name="Nakamura H."/>
            <person name="Ohtoshi R."/>
            <person name="Tomita M."/>
            <person name="Numata K."/>
            <person name="Arakawa K."/>
        </authorList>
    </citation>
    <scope>NUCLEOTIDE SEQUENCE [LARGE SCALE GENOMIC DNA]</scope>
</reference>
<sequence>MRSIPPLCGQRQNSSRELYVRVSFAAAASPTTARPPARSLRFTPTQKPCLEASYKVAYRIAQQKKPHTIAETLVKPCALDIVELVCGKNERKKVEAVPLSNDVIHSRIVEMSSNVLKQVIEELNASPFPFSMQLDESTDVSQCSQLLVFVRYVKHDTRSIKEEFLLRLTFRNYEGFRCL</sequence>
<dbReference type="STRING" id="151549.A0A4C1SS03"/>
<proteinExistence type="predicted"/>
<evidence type="ECO:0000313" key="1">
    <source>
        <dbReference type="EMBL" id="GBP04686.1"/>
    </source>
</evidence>
<protein>
    <submittedName>
        <fullName evidence="1">Protein ZBED8</fullName>
    </submittedName>
</protein>
<dbReference type="PANTHER" id="PTHR45913">
    <property type="entry name" value="EPM2A-INTERACTING PROTEIN 1"/>
    <property type="match status" value="1"/>
</dbReference>
<dbReference type="PANTHER" id="PTHR45913:SF22">
    <property type="entry name" value="SCAN BOX DOMAIN-CONTAINING PROTEIN"/>
    <property type="match status" value="1"/>
</dbReference>
<dbReference type="EMBL" id="BGZK01000015">
    <property type="protein sequence ID" value="GBP04686.1"/>
    <property type="molecule type" value="Genomic_DNA"/>
</dbReference>
<accession>A0A4C1SS03</accession>